<feature type="disulfide bond" evidence="1">
    <location>
        <begin position="109"/>
        <end position="143"/>
    </location>
</feature>
<feature type="domain" description="ShKT" evidence="3">
    <location>
        <begin position="62"/>
        <end position="98"/>
    </location>
</feature>
<feature type="chain" id="PRO_5039600195" description="ShKT domain-containing protein" evidence="2">
    <location>
        <begin position="20"/>
        <end position="143"/>
    </location>
</feature>
<accession>A0A9D4QUX8</accession>
<dbReference type="EMBL" id="JAIWYP010000003">
    <property type="protein sequence ID" value="KAH3844576.1"/>
    <property type="molecule type" value="Genomic_DNA"/>
</dbReference>
<dbReference type="OrthoDB" id="10250153at2759"/>
<proteinExistence type="predicted"/>
<evidence type="ECO:0000313" key="5">
    <source>
        <dbReference type="Proteomes" id="UP000828390"/>
    </source>
</evidence>
<name>A0A9D4QUX8_DREPO</name>
<feature type="domain" description="ShKT" evidence="3">
    <location>
        <begin position="22"/>
        <end position="59"/>
    </location>
</feature>
<gene>
    <name evidence="4" type="ORF">DPMN_086835</name>
</gene>
<keyword evidence="2" id="KW-0732">Signal</keyword>
<evidence type="ECO:0000259" key="3">
    <source>
        <dbReference type="PROSITE" id="PS51670"/>
    </source>
</evidence>
<reference evidence="4" key="2">
    <citation type="submission" date="2020-11" db="EMBL/GenBank/DDBJ databases">
        <authorList>
            <person name="McCartney M.A."/>
            <person name="Auch B."/>
            <person name="Kono T."/>
            <person name="Mallez S."/>
            <person name="Becker A."/>
            <person name="Gohl D.M."/>
            <person name="Silverstein K.A.T."/>
            <person name="Koren S."/>
            <person name="Bechman K.B."/>
            <person name="Herman A."/>
            <person name="Abrahante J.E."/>
            <person name="Garbe J."/>
        </authorList>
    </citation>
    <scope>NUCLEOTIDE SEQUENCE</scope>
    <source>
        <strain evidence="4">Duluth1</strain>
        <tissue evidence="4">Whole animal</tissue>
    </source>
</reference>
<keyword evidence="1" id="KW-1015">Disulfide bond</keyword>
<organism evidence="4 5">
    <name type="scientific">Dreissena polymorpha</name>
    <name type="common">Zebra mussel</name>
    <name type="synonym">Mytilus polymorpha</name>
    <dbReference type="NCBI Taxonomy" id="45954"/>
    <lineage>
        <taxon>Eukaryota</taxon>
        <taxon>Metazoa</taxon>
        <taxon>Spiralia</taxon>
        <taxon>Lophotrochozoa</taxon>
        <taxon>Mollusca</taxon>
        <taxon>Bivalvia</taxon>
        <taxon>Autobranchia</taxon>
        <taxon>Heteroconchia</taxon>
        <taxon>Euheterodonta</taxon>
        <taxon>Imparidentia</taxon>
        <taxon>Neoheterodontei</taxon>
        <taxon>Myida</taxon>
        <taxon>Dreissenoidea</taxon>
        <taxon>Dreissenidae</taxon>
        <taxon>Dreissena</taxon>
    </lineage>
</organism>
<dbReference type="Proteomes" id="UP000828390">
    <property type="component" value="Unassembled WGS sequence"/>
</dbReference>
<evidence type="ECO:0000313" key="4">
    <source>
        <dbReference type="EMBL" id="KAH3844576.1"/>
    </source>
</evidence>
<feature type="domain" description="ShKT" evidence="3">
    <location>
        <begin position="109"/>
        <end position="143"/>
    </location>
</feature>
<dbReference type="AlphaFoldDB" id="A0A9D4QUX8"/>
<dbReference type="Pfam" id="PF01549">
    <property type="entry name" value="ShK"/>
    <property type="match status" value="3"/>
</dbReference>
<comment type="caution">
    <text evidence="1">Lacks conserved residue(s) required for the propagation of feature annotation.</text>
</comment>
<protein>
    <recommendedName>
        <fullName evidence="3">ShKT domain-containing protein</fullName>
    </recommendedName>
</protein>
<reference evidence="4" key="1">
    <citation type="journal article" date="2019" name="bioRxiv">
        <title>The Genome of the Zebra Mussel, Dreissena polymorpha: A Resource for Invasive Species Research.</title>
        <authorList>
            <person name="McCartney M.A."/>
            <person name="Auch B."/>
            <person name="Kono T."/>
            <person name="Mallez S."/>
            <person name="Zhang Y."/>
            <person name="Obille A."/>
            <person name="Becker A."/>
            <person name="Abrahante J.E."/>
            <person name="Garbe J."/>
            <person name="Badalamenti J.P."/>
            <person name="Herman A."/>
            <person name="Mangelson H."/>
            <person name="Liachko I."/>
            <person name="Sullivan S."/>
            <person name="Sone E.D."/>
            <person name="Koren S."/>
            <person name="Silverstein K.A.T."/>
            <person name="Beckman K.B."/>
            <person name="Gohl D.M."/>
        </authorList>
    </citation>
    <scope>NUCLEOTIDE SEQUENCE</scope>
    <source>
        <strain evidence="4">Duluth1</strain>
        <tissue evidence="4">Whole animal</tissue>
    </source>
</reference>
<dbReference type="SMART" id="SM00254">
    <property type="entry name" value="ShKT"/>
    <property type="match status" value="3"/>
</dbReference>
<keyword evidence="5" id="KW-1185">Reference proteome</keyword>
<evidence type="ECO:0000256" key="2">
    <source>
        <dbReference type="SAM" id="SignalP"/>
    </source>
</evidence>
<dbReference type="InterPro" id="IPR003582">
    <property type="entry name" value="ShKT_dom"/>
</dbReference>
<comment type="caution">
    <text evidence="4">The sequence shown here is derived from an EMBL/GenBank/DDBJ whole genome shotgun (WGS) entry which is preliminary data.</text>
</comment>
<evidence type="ECO:0000256" key="1">
    <source>
        <dbReference type="PROSITE-ProRule" id="PRU01005"/>
    </source>
</evidence>
<feature type="signal peptide" evidence="2">
    <location>
        <begin position="1"/>
        <end position="19"/>
    </location>
</feature>
<sequence length="143" mass="15981">MYLLLQYCLACSLIVGCFAQSCSNKHPNTEECDKWAAEGECQINQAWMPDNCRKSCRLCVECENIHNTLECDNWALSNECSLNPNWMIPNCRKSCKKCAGDGGGGDRACNDNNQLCGVWARAGECQINPGYMLRSCKKTCFIC</sequence>
<dbReference type="PROSITE" id="PS51670">
    <property type="entry name" value="SHKT"/>
    <property type="match status" value="3"/>
</dbReference>